<dbReference type="OrthoDB" id="2395634at2"/>
<dbReference type="NCBIfam" id="TIGR04478">
    <property type="entry name" value="rSAM_YfkAB"/>
    <property type="match status" value="1"/>
</dbReference>
<evidence type="ECO:0000256" key="5">
    <source>
        <dbReference type="ARBA" id="ARBA00023014"/>
    </source>
</evidence>
<keyword evidence="1" id="KW-0004">4Fe-4S</keyword>
<dbReference type="CDD" id="cd01335">
    <property type="entry name" value="Radical_SAM"/>
    <property type="match status" value="1"/>
</dbReference>
<dbReference type="Gene3D" id="3.20.20.70">
    <property type="entry name" value="Aldolase class I"/>
    <property type="match status" value="1"/>
</dbReference>
<dbReference type="SFLD" id="SFLDG01097">
    <property type="entry name" value="Uncharacterised_Radical_SAM_Su"/>
    <property type="match status" value="1"/>
</dbReference>
<proteinExistence type="predicted"/>
<protein>
    <submittedName>
        <fullName evidence="7">Radical SAM/CxCxxxxC motif protein YfkAB</fullName>
    </submittedName>
</protein>
<dbReference type="SFLD" id="SFLDG01067">
    <property type="entry name" value="SPASM/twitch_domain_containing"/>
    <property type="match status" value="1"/>
</dbReference>
<evidence type="ECO:0000256" key="4">
    <source>
        <dbReference type="ARBA" id="ARBA00023004"/>
    </source>
</evidence>
<dbReference type="GO" id="GO:0051539">
    <property type="term" value="F:4 iron, 4 sulfur cluster binding"/>
    <property type="evidence" value="ECO:0007669"/>
    <property type="project" value="UniProtKB-KW"/>
</dbReference>
<dbReference type="RefSeq" id="WP_091571587.1">
    <property type="nucleotide sequence ID" value="NZ_FMZA01000017.1"/>
</dbReference>
<dbReference type="InterPro" id="IPR014866">
    <property type="entry name" value="YfkB"/>
</dbReference>
<evidence type="ECO:0000313" key="7">
    <source>
        <dbReference type="EMBL" id="SDC80287.1"/>
    </source>
</evidence>
<evidence type="ECO:0000256" key="2">
    <source>
        <dbReference type="ARBA" id="ARBA00022691"/>
    </source>
</evidence>
<evidence type="ECO:0000259" key="6">
    <source>
        <dbReference type="PROSITE" id="PS51918"/>
    </source>
</evidence>
<dbReference type="Pfam" id="PF04055">
    <property type="entry name" value="Radical_SAM"/>
    <property type="match status" value="1"/>
</dbReference>
<dbReference type="PANTHER" id="PTHR42836">
    <property type="entry name" value="7-CARBOXY-7-DEAZAGUANINE SYNTHASE"/>
    <property type="match status" value="1"/>
</dbReference>
<dbReference type="Proteomes" id="UP000199387">
    <property type="component" value="Unassembled WGS sequence"/>
</dbReference>
<gene>
    <name evidence="7" type="ORF">SAMN04488112_1172</name>
</gene>
<accession>A0A1G6PLK6</accession>
<dbReference type="PROSITE" id="PS51918">
    <property type="entry name" value="RADICAL_SAM"/>
    <property type="match status" value="1"/>
</dbReference>
<dbReference type="SUPFAM" id="SSF102114">
    <property type="entry name" value="Radical SAM enzymes"/>
    <property type="match status" value="1"/>
</dbReference>
<keyword evidence="5" id="KW-0411">Iron-sulfur</keyword>
<dbReference type="STRING" id="1236220.SAMN04488112_1172"/>
<dbReference type="GO" id="GO:0046872">
    <property type="term" value="F:metal ion binding"/>
    <property type="evidence" value="ECO:0007669"/>
    <property type="project" value="UniProtKB-KW"/>
</dbReference>
<dbReference type="Pfam" id="PF08756">
    <property type="entry name" value="YfkB"/>
    <property type="match status" value="1"/>
</dbReference>
<keyword evidence="8" id="KW-1185">Reference proteome</keyword>
<dbReference type="PANTHER" id="PTHR42836:SF2">
    <property type="entry name" value="PROTEIN YFKA-RELATED"/>
    <property type="match status" value="1"/>
</dbReference>
<sequence>MNQTETGTALVKKPLSPDWDPWDPWYTRMRKGRHELTGVEFTVTQLCNLRCEHCAVGEMLVKEEGVALPVETLIRRLEEVDTLQTLSITGGEPVLSPRVVEETIRPLLRYARERGIYTQINSNLTLPLSRYEDWVEDVDVLHISYNYRDAADFHRIAFEKYGREVPQKAGEKLFHRMVDNAKALSKAGVFVSAETLLSPFTSPHIVQMHRDVAEMGCRRHEVHPLYPSDFARGMELISLDTFRETIHQLVDHRDEGVWILFGTLPFYPCSDNPADRELWLRLHKEKNITVRNDPDGRNRLNVNTFTGDVIVTDFGDVPPLGNIQTDRLDTIFNRWLDHAEARRHHCFCPEARCTGPNILVADAYYPSTDFQQKKAQLSLETI</sequence>
<dbReference type="InterPro" id="IPR058240">
    <property type="entry name" value="rSAM_sf"/>
</dbReference>
<evidence type="ECO:0000256" key="3">
    <source>
        <dbReference type="ARBA" id="ARBA00022723"/>
    </source>
</evidence>
<keyword evidence="4" id="KW-0408">Iron</keyword>
<dbReference type="InterPro" id="IPR031004">
    <property type="entry name" value="rSAM_YfkAB"/>
</dbReference>
<evidence type="ECO:0000256" key="1">
    <source>
        <dbReference type="ARBA" id="ARBA00022485"/>
    </source>
</evidence>
<evidence type="ECO:0000313" key="8">
    <source>
        <dbReference type="Proteomes" id="UP000199387"/>
    </source>
</evidence>
<dbReference type="InterPro" id="IPR007197">
    <property type="entry name" value="rSAM"/>
</dbReference>
<dbReference type="GO" id="GO:0003824">
    <property type="term" value="F:catalytic activity"/>
    <property type="evidence" value="ECO:0007669"/>
    <property type="project" value="InterPro"/>
</dbReference>
<dbReference type="SFLD" id="SFLDS00029">
    <property type="entry name" value="Radical_SAM"/>
    <property type="match status" value="1"/>
</dbReference>
<reference evidence="7 8" key="1">
    <citation type="submission" date="2016-10" db="EMBL/GenBank/DDBJ databases">
        <authorList>
            <person name="de Groot N.N."/>
        </authorList>
    </citation>
    <scope>NUCLEOTIDE SEQUENCE [LARGE SCALE GENOMIC DNA]</scope>
    <source>
        <strain evidence="7 8">DSM 45514</strain>
    </source>
</reference>
<dbReference type="AlphaFoldDB" id="A0A1G6PLK6"/>
<organism evidence="7 8">
    <name type="scientific">Melghirimyces thermohalophilus</name>
    <dbReference type="NCBI Taxonomy" id="1236220"/>
    <lineage>
        <taxon>Bacteria</taxon>
        <taxon>Bacillati</taxon>
        <taxon>Bacillota</taxon>
        <taxon>Bacilli</taxon>
        <taxon>Bacillales</taxon>
        <taxon>Thermoactinomycetaceae</taxon>
        <taxon>Melghirimyces</taxon>
    </lineage>
</organism>
<keyword evidence="2" id="KW-0949">S-adenosyl-L-methionine</keyword>
<keyword evidence="3" id="KW-0479">Metal-binding</keyword>
<feature type="domain" description="Radical SAM core" evidence="6">
    <location>
        <begin position="31"/>
        <end position="260"/>
    </location>
</feature>
<dbReference type="InterPro" id="IPR013785">
    <property type="entry name" value="Aldolase_TIM"/>
</dbReference>
<dbReference type="EMBL" id="FMZA01000017">
    <property type="protein sequence ID" value="SDC80287.1"/>
    <property type="molecule type" value="Genomic_DNA"/>
</dbReference>
<name>A0A1G6PLK6_9BACL</name>